<keyword evidence="2" id="KW-1185">Reference proteome</keyword>
<dbReference type="AlphaFoldDB" id="A0A9P0MII0"/>
<protein>
    <submittedName>
        <fullName evidence="1">Uncharacterized protein</fullName>
    </submittedName>
</protein>
<accession>A0A9P0MII0</accession>
<dbReference type="Proteomes" id="UP001152798">
    <property type="component" value="Chromosome 3"/>
</dbReference>
<proteinExistence type="predicted"/>
<gene>
    <name evidence="1" type="ORF">NEZAVI_LOCUS6319</name>
</gene>
<evidence type="ECO:0000313" key="1">
    <source>
        <dbReference type="EMBL" id="CAH1396205.1"/>
    </source>
</evidence>
<organism evidence="1 2">
    <name type="scientific">Nezara viridula</name>
    <name type="common">Southern green stink bug</name>
    <name type="synonym">Cimex viridulus</name>
    <dbReference type="NCBI Taxonomy" id="85310"/>
    <lineage>
        <taxon>Eukaryota</taxon>
        <taxon>Metazoa</taxon>
        <taxon>Ecdysozoa</taxon>
        <taxon>Arthropoda</taxon>
        <taxon>Hexapoda</taxon>
        <taxon>Insecta</taxon>
        <taxon>Pterygota</taxon>
        <taxon>Neoptera</taxon>
        <taxon>Paraneoptera</taxon>
        <taxon>Hemiptera</taxon>
        <taxon>Heteroptera</taxon>
        <taxon>Panheteroptera</taxon>
        <taxon>Pentatomomorpha</taxon>
        <taxon>Pentatomoidea</taxon>
        <taxon>Pentatomidae</taxon>
        <taxon>Pentatominae</taxon>
        <taxon>Nezara</taxon>
    </lineage>
</organism>
<reference evidence="1" key="1">
    <citation type="submission" date="2022-01" db="EMBL/GenBank/DDBJ databases">
        <authorList>
            <person name="King R."/>
        </authorList>
    </citation>
    <scope>NUCLEOTIDE SEQUENCE</scope>
</reference>
<sequence>MWYLFYQDSNKRHYSSLNSCWKTLIWKVNGFSRLTKCFIDASRIPTNITKIL</sequence>
<name>A0A9P0MII0_NEZVI</name>
<evidence type="ECO:0000313" key="2">
    <source>
        <dbReference type="Proteomes" id="UP001152798"/>
    </source>
</evidence>
<dbReference type="EMBL" id="OV725079">
    <property type="protein sequence ID" value="CAH1396205.1"/>
    <property type="molecule type" value="Genomic_DNA"/>
</dbReference>